<feature type="region of interest" description="Disordered" evidence="1">
    <location>
        <begin position="81"/>
        <end position="170"/>
    </location>
</feature>
<feature type="region of interest" description="Disordered" evidence="1">
    <location>
        <begin position="1"/>
        <end position="21"/>
    </location>
</feature>
<evidence type="ECO:0000313" key="3">
    <source>
        <dbReference type="Proteomes" id="UP000717585"/>
    </source>
</evidence>
<dbReference type="Proteomes" id="UP000717585">
    <property type="component" value="Unassembled WGS sequence"/>
</dbReference>
<evidence type="ECO:0000256" key="1">
    <source>
        <dbReference type="SAM" id="MobiDB-lite"/>
    </source>
</evidence>
<dbReference type="EMBL" id="JAHDYR010000053">
    <property type="protein sequence ID" value="KAG9391521.1"/>
    <property type="molecule type" value="Genomic_DNA"/>
</dbReference>
<dbReference type="AlphaFoldDB" id="A0A8J6BVL1"/>
<gene>
    <name evidence="2" type="ORF">J8273_6285</name>
</gene>
<organism evidence="2 3">
    <name type="scientific">Carpediemonas membranifera</name>
    <dbReference type="NCBI Taxonomy" id="201153"/>
    <lineage>
        <taxon>Eukaryota</taxon>
        <taxon>Metamonada</taxon>
        <taxon>Carpediemonas-like organisms</taxon>
        <taxon>Carpediemonas</taxon>
    </lineage>
</organism>
<name>A0A8J6BVL1_9EUKA</name>
<feature type="compositionally biased region" description="Polar residues" evidence="1">
    <location>
        <begin position="134"/>
        <end position="149"/>
    </location>
</feature>
<accession>A0A8J6BVL1</accession>
<evidence type="ECO:0000313" key="2">
    <source>
        <dbReference type="EMBL" id="KAG9391521.1"/>
    </source>
</evidence>
<keyword evidence="3" id="KW-1185">Reference proteome</keyword>
<proteinExistence type="predicted"/>
<sequence length="199" mass="22380">MWRSAGIDSTDEFINENSNNQAKYGHRNIELRDAGKMSVSEFSTPIEQEFKREKRRIFPTWDEHLQKHLKPEIVRFIMETRAKRGHQSPPTRTSPPRPSIQTDVDLALMDEPEPTPTPSPKAVGAPMEPLSPPIAQTPQIEHSEATSCDEQAVELTESQTRPASDPIGLARSIVRSPGALDRGKVDELLELVRQGKWTP</sequence>
<protein>
    <submittedName>
        <fullName evidence="2">Uncharacterized protein</fullName>
    </submittedName>
</protein>
<comment type="caution">
    <text evidence="2">The sequence shown here is derived from an EMBL/GenBank/DDBJ whole genome shotgun (WGS) entry which is preliminary data.</text>
</comment>
<reference evidence="2" key="1">
    <citation type="submission" date="2021-05" db="EMBL/GenBank/DDBJ databases">
        <title>A free-living protist that lacks canonical eukaryotic 1 DNA replication and segregation systems.</title>
        <authorList>
            <person name="Salas-Leiva D.E."/>
            <person name="Tromer E.C."/>
            <person name="Curtis B.A."/>
            <person name="Jerlstrom-Hultqvist J."/>
            <person name="Kolisko M."/>
            <person name="Yi Z."/>
            <person name="Salas-Leiva J.S."/>
            <person name="Gallot-Lavallee L."/>
            <person name="Kops G.J.P.L."/>
            <person name="Archibald J.M."/>
            <person name="Simpson A.G.B."/>
            <person name="Roger A.J."/>
        </authorList>
    </citation>
    <scope>NUCLEOTIDE SEQUENCE</scope>
    <source>
        <strain evidence="2">BICM</strain>
    </source>
</reference>